<dbReference type="CDD" id="cd14978">
    <property type="entry name" value="7tmA_FMRFamide_R-like"/>
    <property type="match status" value="1"/>
</dbReference>
<gene>
    <name evidence="5" type="ORF">OFUS_LOCUS24497</name>
</gene>
<dbReference type="GO" id="GO:0016020">
    <property type="term" value="C:membrane"/>
    <property type="evidence" value="ECO:0007669"/>
    <property type="project" value="UniProtKB-SubCell"/>
</dbReference>
<dbReference type="AlphaFoldDB" id="A0A8J1UUY8"/>
<evidence type="ECO:0000313" key="6">
    <source>
        <dbReference type="Proteomes" id="UP000749559"/>
    </source>
</evidence>
<dbReference type="Gene3D" id="1.20.1070.10">
    <property type="entry name" value="Rhodopsin 7-helix transmembrane proteins"/>
    <property type="match status" value="1"/>
</dbReference>
<dbReference type="InterPro" id="IPR000276">
    <property type="entry name" value="GPCR_Rhodpsn"/>
</dbReference>
<keyword evidence="4" id="KW-0472">Membrane</keyword>
<dbReference type="PRINTS" id="PR00237">
    <property type="entry name" value="GPCRRHODOPSN"/>
</dbReference>
<dbReference type="OrthoDB" id="6106262at2759"/>
<dbReference type="Proteomes" id="UP000749559">
    <property type="component" value="Unassembled WGS sequence"/>
</dbReference>
<evidence type="ECO:0000256" key="1">
    <source>
        <dbReference type="ARBA" id="ARBA00004370"/>
    </source>
</evidence>
<dbReference type="SUPFAM" id="SSF81321">
    <property type="entry name" value="Family A G protein-coupled receptor-like"/>
    <property type="match status" value="1"/>
</dbReference>
<dbReference type="PROSITE" id="PS50262">
    <property type="entry name" value="G_PROTEIN_RECEP_F1_2"/>
    <property type="match status" value="1"/>
</dbReference>
<evidence type="ECO:0000256" key="4">
    <source>
        <dbReference type="ARBA" id="ARBA00023136"/>
    </source>
</evidence>
<comment type="caution">
    <text evidence="5">The sequence shown here is derived from an EMBL/GenBank/DDBJ whole genome shotgun (WGS) entry which is preliminary data.</text>
</comment>
<evidence type="ECO:0000256" key="3">
    <source>
        <dbReference type="ARBA" id="ARBA00022989"/>
    </source>
</evidence>
<dbReference type="InterPro" id="IPR017452">
    <property type="entry name" value="GPCR_Rhodpsn_7TM"/>
</dbReference>
<accession>A0A8J1UUY8</accession>
<evidence type="ECO:0000313" key="5">
    <source>
        <dbReference type="EMBL" id="CAH1800638.1"/>
    </source>
</evidence>
<dbReference type="PANTHER" id="PTHR46641:SF25">
    <property type="entry name" value="CNMAMIDE RECEPTOR-RELATED"/>
    <property type="match status" value="1"/>
</dbReference>
<dbReference type="GO" id="GO:0004930">
    <property type="term" value="F:G protein-coupled receptor activity"/>
    <property type="evidence" value="ECO:0007669"/>
    <property type="project" value="InterPro"/>
</dbReference>
<keyword evidence="6" id="KW-1185">Reference proteome</keyword>
<keyword evidence="2" id="KW-0812">Transmembrane</keyword>
<evidence type="ECO:0000256" key="2">
    <source>
        <dbReference type="ARBA" id="ARBA00022692"/>
    </source>
</evidence>
<sequence length="319" mass="36538">MENQTTELYLNLWRYMSPVVLVVGLIGNILSLLVMRFTSMKYTTLSIYLSMLAVSDIGLLIFGLGPNWGLYVHQFNLRATHAWVCKFHALIVHCCRDLSAWMLVCVTLERLVIVYRPMRAKILFTSRRTILTIFVVMVTLVLINCHFLVNMTVTVAQNATAEMKPILYKATTQNQTFHNRTIYKRNETASIEMDICQNFKYSEGFYSYYWTWIDGCVASFFPFTLIFICNLLIVIHLIKAESRRNIRMNVINSSSDDATKSMTVTLIAISIVFLLLTAPAVIVLIAVNLKIIKDPTYELTPDDKLLITVGYMLEYSNCA</sequence>
<dbReference type="PANTHER" id="PTHR46641">
    <property type="entry name" value="FMRFAMIDE RECEPTOR-RELATED"/>
    <property type="match status" value="1"/>
</dbReference>
<comment type="subcellular location">
    <subcellularLocation>
        <location evidence="1">Membrane</location>
    </subcellularLocation>
</comment>
<keyword evidence="3" id="KW-1133">Transmembrane helix</keyword>
<protein>
    <submittedName>
        <fullName evidence="5">Uncharacterized protein</fullName>
    </submittedName>
</protein>
<organism evidence="5 6">
    <name type="scientific">Owenia fusiformis</name>
    <name type="common">Polychaete worm</name>
    <dbReference type="NCBI Taxonomy" id="6347"/>
    <lineage>
        <taxon>Eukaryota</taxon>
        <taxon>Metazoa</taxon>
        <taxon>Spiralia</taxon>
        <taxon>Lophotrochozoa</taxon>
        <taxon>Annelida</taxon>
        <taxon>Polychaeta</taxon>
        <taxon>Sedentaria</taxon>
        <taxon>Canalipalpata</taxon>
        <taxon>Sabellida</taxon>
        <taxon>Oweniida</taxon>
        <taxon>Oweniidae</taxon>
        <taxon>Owenia</taxon>
    </lineage>
</organism>
<dbReference type="EMBL" id="CAIIXF020000012">
    <property type="protein sequence ID" value="CAH1800638.1"/>
    <property type="molecule type" value="Genomic_DNA"/>
</dbReference>
<dbReference type="Pfam" id="PF00001">
    <property type="entry name" value="7tm_1"/>
    <property type="match status" value="1"/>
</dbReference>
<reference evidence="5" key="1">
    <citation type="submission" date="2022-03" db="EMBL/GenBank/DDBJ databases">
        <authorList>
            <person name="Martin C."/>
        </authorList>
    </citation>
    <scope>NUCLEOTIDE SEQUENCE</scope>
</reference>
<name>A0A8J1UUY8_OWEFU</name>
<dbReference type="InterPro" id="IPR052954">
    <property type="entry name" value="GPCR-Ligand_Int"/>
</dbReference>
<proteinExistence type="predicted"/>